<protein>
    <submittedName>
        <fullName evidence="1">DUF1059 domain-containing protein</fullName>
    </submittedName>
</protein>
<organism evidence="1 2">
    <name type="scientific">Streptomyces yanii</name>
    <dbReference type="NCBI Taxonomy" id="78510"/>
    <lineage>
        <taxon>Bacteria</taxon>
        <taxon>Bacillati</taxon>
        <taxon>Actinomycetota</taxon>
        <taxon>Actinomycetes</taxon>
        <taxon>Kitasatosporales</taxon>
        <taxon>Streptomycetaceae</taxon>
        <taxon>Streptomyces</taxon>
    </lineage>
</organism>
<comment type="caution">
    <text evidence="1">The sequence shown here is derived from an EMBL/GenBank/DDBJ whole genome shotgun (WGS) entry which is preliminary data.</text>
</comment>
<dbReference type="EMBL" id="JBHMCG010000143">
    <property type="protein sequence ID" value="MFB9577119.1"/>
    <property type="molecule type" value="Genomic_DNA"/>
</dbReference>
<dbReference type="Proteomes" id="UP001589710">
    <property type="component" value="Unassembled WGS sequence"/>
</dbReference>
<evidence type="ECO:0000313" key="1">
    <source>
        <dbReference type="EMBL" id="MFB9577119.1"/>
    </source>
</evidence>
<name>A0ABV5RJS1_9ACTN</name>
<dbReference type="RefSeq" id="WP_345513105.1">
    <property type="nucleotide sequence ID" value="NZ_BAAAXD010000020.1"/>
</dbReference>
<evidence type="ECO:0000313" key="2">
    <source>
        <dbReference type="Proteomes" id="UP001589710"/>
    </source>
</evidence>
<reference evidence="1 2" key="1">
    <citation type="submission" date="2024-09" db="EMBL/GenBank/DDBJ databases">
        <authorList>
            <person name="Sun Q."/>
            <person name="Mori K."/>
        </authorList>
    </citation>
    <scope>NUCLEOTIDE SEQUENCE [LARGE SCALE GENOMIC DNA]</scope>
    <source>
        <strain evidence="1 2">JCM 3331</strain>
    </source>
</reference>
<keyword evidence="2" id="KW-1185">Reference proteome</keyword>
<accession>A0ABV5RJS1</accession>
<gene>
    <name evidence="1" type="ORF">ACFFTL_33855</name>
</gene>
<sequence>MRKVADCREYPSETKCTLALAGEPEEVVRATTELAVRMHGHADGLELREQIGSGLQDEPTQLA</sequence>
<proteinExistence type="predicted"/>